<evidence type="ECO:0000256" key="1">
    <source>
        <dbReference type="SAM" id="MobiDB-lite"/>
    </source>
</evidence>
<evidence type="ECO:0000313" key="3">
    <source>
        <dbReference type="EMBL" id="ADD43840.1"/>
    </source>
</evidence>
<dbReference type="KEGG" id="sna:Snas_4190"/>
<dbReference type="STRING" id="446470.Snas_4190"/>
<gene>
    <name evidence="3" type="ordered locus">Snas_4190</name>
</gene>
<keyword evidence="2" id="KW-0812">Transmembrane</keyword>
<evidence type="ECO:0000256" key="2">
    <source>
        <dbReference type="SAM" id="Phobius"/>
    </source>
</evidence>
<dbReference type="RefSeq" id="WP_013019411.1">
    <property type="nucleotide sequence ID" value="NC_013947.1"/>
</dbReference>
<feature type="transmembrane region" description="Helical" evidence="2">
    <location>
        <begin position="63"/>
        <end position="84"/>
    </location>
</feature>
<keyword evidence="4" id="KW-1185">Reference proteome</keyword>
<dbReference type="InterPro" id="IPR046151">
    <property type="entry name" value="DUF6153"/>
</dbReference>
<dbReference type="HOGENOM" id="CLU_1969195_0_0_11"/>
<dbReference type="AlphaFoldDB" id="D3Q2A7"/>
<proteinExistence type="predicted"/>
<protein>
    <submittedName>
        <fullName evidence="3">Uncharacterized protein</fullName>
    </submittedName>
</protein>
<feature type="region of interest" description="Disordered" evidence="1">
    <location>
        <begin position="93"/>
        <end position="113"/>
    </location>
</feature>
<dbReference type="Pfam" id="PF19650">
    <property type="entry name" value="DUF6153"/>
    <property type="match status" value="1"/>
</dbReference>
<evidence type="ECO:0000313" key="4">
    <source>
        <dbReference type="Proteomes" id="UP000000844"/>
    </source>
</evidence>
<keyword evidence="2" id="KW-0472">Membrane</keyword>
<keyword evidence="2" id="KW-1133">Transmembrane helix</keyword>
<name>D3Q2A7_STANL</name>
<reference evidence="3 4" key="1">
    <citation type="journal article" date="2009" name="Stand. Genomic Sci.">
        <title>Complete genome sequence of Stackebrandtia nassauensis type strain (LLR-40K-21).</title>
        <authorList>
            <person name="Munk C."/>
            <person name="Lapidus A."/>
            <person name="Copeland A."/>
            <person name="Jando M."/>
            <person name="Mayilraj S."/>
            <person name="Glavina Del Rio T."/>
            <person name="Nolan M."/>
            <person name="Chen F."/>
            <person name="Lucas S."/>
            <person name="Tice H."/>
            <person name="Cheng J.F."/>
            <person name="Han C."/>
            <person name="Detter J.C."/>
            <person name="Bruce D."/>
            <person name="Goodwin L."/>
            <person name="Chain P."/>
            <person name="Pitluck S."/>
            <person name="Goker M."/>
            <person name="Ovchinikova G."/>
            <person name="Pati A."/>
            <person name="Ivanova N."/>
            <person name="Mavromatis K."/>
            <person name="Chen A."/>
            <person name="Palaniappan K."/>
            <person name="Land M."/>
            <person name="Hauser L."/>
            <person name="Chang Y.J."/>
            <person name="Jeffries C.D."/>
            <person name="Bristow J."/>
            <person name="Eisen J.A."/>
            <person name="Markowitz V."/>
            <person name="Hugenholtz P."/>
            <person name="Kyrpides N.C."/>
            <person name="Klenk H.P."/>
        </authorList>
    </citation>
    <scope>NUCLEOTIDE SEQUENCE [LARGE SCALE GENOMIC DNA]</scope>
    <source>
        <strain evidence="4">DSM 44728 / CIP 108903 / NRRL B-16338 / NBRC 102104 / LLR-40K-21</strain>
    </source>
</reference>
<accession>D3Q2A7</accession>
<sequence>MLWRHPAVRLLLLVLAFGVAGMHTLGHHEGHDTSSSMPGHAVHDEAAASDAVTVTPPTGDMNPSQMCLAVLTAGAALALALIAARTRQRVPASRWRPRLRASRRSSRGPPRSIPVSLLTAQVTVLRI</sequence>
<dbReference type="Proteomes" id="UP000000844">
    <property type="component" value="Chromosome"/>
</dbReference>
<feature type="compositionally biased region" description="Basic residues" evidence="1">
    <location>
        <begin position="95"/>
        <end position="106"/>
    </location>
</feature>
<dbReference type="EMBL" id="CP001778">
    <property type="protein sequence ID" value="ADD43840.1"/>
    <property type="molecule type" value="Genomic_DNA"/>
</dbReference>
<organism evidence="3 4">
    <name type="scientific">Stackebrandtia nassauensis (strain DSM 44728 / CIP 108903 / NRRL B-16338 / NBRC 102104 / LLR-40K-21)</name>
    <dbReference type="NCBI Taxonomy" id="446470"/>
    <lineage>
        <taxon>Bacteria</taxon>
        <taxon>Bacillati</taxon>
        <taxon>Actinomycetota</taxon>
        <taxon>Actinomycetes</taxon>
        <taxon>Glycomycetales</taxon>
        <taxon>Glycomycetaceae</taxon>
        <taxon>Stackebrandtia</taxon>
    </lineage>
</organism>